<dbReference type="RefSeq" id="XP_015884074.1">
    <property type="nucleotide sequence ID" value="XM_016028588.3"/>
</dbReference>
<dbReference type="Pfam" id="PF04783">
    <property type="entry name" value="DUF630"/>
    <property type="match status" value="1"/>
</dbReference>
<dbReference type="PANTHER" id="PTHR21450:SF19">
    <property type="entry name" value="F5M15.15"/>
    <property type="match status" value="1"/>
</dbReference>
<evidence type="ECO:0000313" key="4">
    <source>
        <dbReference type="Proteomes" id="UP001652623"/>
    </source>
</evidence>
<dbReference type="InterPro" id="IPR006867">
    <property type="entry name" value="DUF632"/>
</dbReference>
<feature type="compositionally biased region" description="Polar residues" evidence="1">
    <location>
        <begin position="57"/>
        <end position="66"/>
    </location>
</feature>
<feature type="region of interest" description="Disordered" evidence="1">
    <location>
        <begin position="57"/>
        <end position="109"/>
    </location>
</feature>
<evidence type="ECO:0000313" key="5">
    <source>
        <dbReference type="RefSeq" id="XP_015884074.1"/>
    </source>
</evidence>
<feature type="region of interest" description="Disordered" evidence="1">
    <location>
        <begin position="197"/>
        <end position="255"/>
    </location>
</feature>
<protein>
    <submittedName>
        <fullName evidence="5">Protein ALTERED PHOSPHATE STARVATION RESPONSE 1 isoform X1</fullName>
    </submittedName>
</protein>
<sequence length="641" mass="72429">MGCSSSRLEDLPAVALCRDRCNYIDEALRQSSALSEAHAAYLESLKSLGLTLQRFFAQNPNPQTNGDPVKPSLPVASPDHHSHSHSHSSSNSDSHLPFHSDSEDGDTDKDLESSLLIRNHYLNHDETQSPIPYNFNFLTSRKPPPPPSPITPAWDLFNFFDTYDRFERFYVSIPEGEAADKLKSDGDGKFSGTYAKKAEEKGQSETTPSVKAEDGNTTTCQVRAVSKGSDPIKEGPENAKDSAASTTPSDTRGVSESMTEIQVLFEKASESGIEVLNLLNHRQRITTSKVDYVRLGSEEEMGMSSRNLSSTLKKLLLWERKLYGEVKAEEKLRTIHEKKCQQLKHLVKKGDDAHKASSTRTLLRNLSTKLKIAFQVVDRISIAISNLRDEELWPQIKELDHRFLPMWKTMLECHKRQHQVVEEAKGLDAMTSNSKLTNAHLEAAIQLKLELQNFTLCFSNWIIIQQDYVKSLNGWLMRCLLYEPDEDTADDSLIPFSPGRVGAPPIFVFCNNWSQSMEKLQDKEVVGAIQGFLGAIDLLLKQHNGDLQQMVISDRDLERKVKIMEREEQKIHKVMQSREIKMVVSAAEEDNNQFGIIRSTSTNVQLGLKQIFMALEKFVGNSIQVYEELGIRVEELRHEQL</sequence>
<reference evidence="5" key="1">
    <citation type="submission" date="2025-08" db="UniProtKB">
        <authorList>
            <consortium name="RefSeq"/>
        </authorList>
    </citation>
    <scope>IDENTIFICATION</scope>
    <source>
        <tissue evidence="5">Seedling</tissue>
    </source>
</reference>
<keyword evidence="4" id="KW-1185">Reference proteome</keyword>
<feature type="compositionally biased region" description="Basic and acidic residues" evidence="1">
    <location>
        <begin position="96"/>
        <end position="109"/>
    </location>
</feature>
<dbReference type="AlphaFoldDB" id="A0A6P4AEE9"/>
<feature type="domain" description="DUF632" evidence="2">
    <location>
        <begin position="295"/>
        <end position="536"/>
    </location>
</feature>
<feature type="domain" description="DUF630" evidence="3">
    <location>
        <begin position="1"/>
        <end position="58"/>
    </location>
</feature>
<dbReference type="Proteomes" id="UP001652623">
    <property type="component" value="Chromosome 5"/>
</dbReference>
<dbReference type="InterPro" id="IPR006868">
    <property type="entry name" value="DUF630"/>
</dbReference>
<feature type="compositionally biased region" description="Polar residues" evidence="1">
    <location>
        <begin position="243"/>
        <end position="255"/>
    </location>
</feature>
<evidence type="ECO:0000256" key="1">
    <source>
        <dbReference type="SAM" id="MobiDB-lite"/>
    </source>
</evidence>
<accession>A0A6P4AEE9</accession>
<dbReference type="Pfam" id="PF04782">
    <property type="entry name" value="DUF632"/>
    <property type="match status" value="1"/>
</dbReference>
<name>A0A6P4AEE9_ZIZJJ</name>
<dbReference type="SMR" id="A0A6P4AEE9"/>
<feature type="compositionally biased region" description="Polar residues" evidence="1">
    <location>
        <begin position="204"/>
        <end position="221"/>
    </location>
</feature>
<evidence type="ECO:0000259" key="3">
    <source>
        <dbReference type="Pfam" id="PF04783"/>
    </source>
</evidence>
<gene>
    <name evidence="5" type="primary">LOC107419782</name>
</gene>
<proteinExistence type="predicted"/>
<dbReference type="GeneID" id="107419782"/>
<organism evidence="4 5">
    <name type="scientific">Ziziphus jujuba</name>
    <name type="common">Chinese jujube</name>
    <name type="synonym">Ziziphus sativa</name>
    <dbReference type="NCBI Taxonomy" id="326968"/>
    <lineage>
        <taxon>Eukaryota</taxon>
        <taxon>Viridiplantae</taxon>
        <taxon>Streptophyta</taxon>
        <taxon>Embryophyta</taxon>
        <taxon>Tracheophyta</taxon>
        <taxon>Spermatophyta</taxon>
        <taxon>Magnoliopsida</taxon>
        <taxon>eudicotyledons</taxon>
        <taxon>Gunneridae</taxon>
        <taxon>Pentapetalae</taxon>
        <taxon>rosids</taxon>
        <taxon>fabids</taxon>
        <taxon>Rosales</taxon>
        <taxon>Rhamnaceae</taxon>
        <taxon>Paliureae</taxon>
        <taxon>Ziziphus</taxon>
    </lineage>
</organism>
<dbReference type="KEGG" id="zju:107419782"/>
<dbReference type="PANTHER" id="PTHR21450">
    <property type="entry name" value="PROTEIN ALTERED PHOSPHATE STARVATION RESPONSE 1"/>
    <property type="match status" value="1"/>
</dbReference>
<evidence type="ECO:0000259" key="2">
    <source>
        <dbReference type="Pfam" id="PF04782"/>
    </source>
</evidence>
<feature type="compositionally biased region" description="Basic and acidic residues" evidence="1">
    <location>
        <begin position="230"/>
        <end position="240"/>
    </location>
</feature>